<keyword evidence="1" id="KW-0732">Signal</keyword>
<reference evidence="2 3" key="1">
    <citation type="journal article" date="2023" name="Plants (Basel)">
        <title>Bridging the Gap: Combining Genomics and Transcriptomics Approaches to Understand Stylosanthes scabra, an Orphan Legume from the Brazilian Caatinga.</title>
        <authorList>
            <person name="Ferreira-Neto J.R.C."/>
            <person name="da Silva M.D."/>
            <person name="Binneck E."/>
            <person name="de Melo N.F."/>
            <person name="da Silva R.H."/>
            <person name="de Melo A.L.T.M."/>
            <person name="Pandolfi V."/>
            <person name="Bustamante F.O."/>
            <person name="Brasileiro-Vidal A.C."/>
            <person name="Benko-Iseppon A.M."/>
        </authorList>
    </citation>
    <scope>NUCLEOTIDE SEQUENCE [LARGE SCALE GENOMIC DNA]</scope>
    <source>
        <tissue evidence="2">Leaves</tissue>
    </source>
</reference>
<feature type="signal peptide" evidence="1">
    <location>
        <begin position="1"/>
        <end position="21"/>
    </location>
</feature>
<gene>
    <name evidence="2" type="ORF">PIB30_005893</name>
</gene>
<protein>
    <submittedName>
        <fullName evidence="2">Uncharacterized protein</fullName>
    </submittedName>
</protein>
<evidence type="ECO:0000256" key="1">
    <source>
        <dbReference type="SAM" id="SignalP"/>
    </source>
</evidence>
<dbReference type="Proteomes" id="UP001341840">
    <property type="component" value="Unassembled WGS sequence"/>
</dbReference>
<proteinExistence type="predicted"/>
<name>A0ABU6Q512_9FABA</name>
<organism evidence="2 3">
    <name type="scientific">Stylosanthes scabra</name>
    <dbReference type="NCBI Taxonomy" id="79078"/>
    <lineage>
        <taxon>Eukaryota</taxon>
        <taxon>Viridiplantae</taxon>
        <taxon>Streptophyta</taxon>
        <taxon>Embryophyta</taxon>
        <taxon>Tracheophyta</taxon>
        <taxon>Spermatophyta</taxon>
        <taxon>Magnoliopsida</taxon>
        <taxon>eudicotyledons</taxon>
        <taxon>Gunneridae</taxon>
        <taxon>Pentapetalae</taxon>
        <taxon>rosids</taxon>
        <taxon>fabids</taxon>
        <taxon>Fabales</taxon>
        <taxon>Fabaceae</taxon>
        <taxon>Papilionoideae</taxon>
        <taxon>50 kb inversion clade</taxon>
        <taxon>dalbergioids sensu lato</taxon>
        <taxon>Dalbergieae</taxon>
        <taxon>Pterocarpus clade</taxon>
        <taxon>Stylosanthes</taxon>
    </lineage>
</organism>
<comment type="caution">
    <text evidence="2">The sequence shown here is derived from an EMBL/GenBank/DDBJ whole genome shotgun (WGS) entry which is preliminary data.</text>
</comment>
<evidence type="ECO:0000313" key="3">
    <source>
        <dbReference type="Proteomes" id="UP001341840"/>
    </source>
</evidence>
<sequence>MTKTSVLYYILIILTIETIICSNIHESNTGIIHDDEKAWYPSVDDAYELEPCQNKCNKIYGESLSDKSKRRLRNCKLYCKKLTICIKKCRDKYKSNEDAFQRCIKPRCNQLKWKAN</sequence>
<evidence type="ECO:0000313" key="2">
    <source>
        <dbReference type="EMBL" id="MED6106610.1"/>
    </source>
</evidence>
<dbReference type="EMBL" id="JASCZI010000012">
    <property type="protein sequence ID" value="MED6106610.1"/>
    <property type="molecule type" value="Genomic_DNA"/>
</dbReference>
<keyword evidence="3" id="KW-1185">Reference proteome</keyword>
<feature type="chain" id="PRO_5046826853" evidence="1">
    <location>
        <begin position="22"/>
        <end position="116"/>
    </location>
</feature>
<accession>A0ABU6Q512</accession>